<reference evidence="1 2" key="1">
    <citation type="submission" date="2017-04" db="EMBL/GenBank/DDBJ databases">
        <title>Complete genome sequence of Flavobacterium kingsejong AJ004.</title>
        <authorList>
            <person name="Lee P.C."/>
        </authorList>
    </citation>
    <scope>NUCLEOTIDE SEQUENCE [LARGE SCALE GENOMIC DNA]</scope>
    <source>
        <strain evidence="1 2">AJ004</strain>
    </source>
</reference>
<dbReference type="AlphaFoldDB" id="A0A2S1LQR9"/>
<dbReference type="KEGG" id="fki:FK004_12785"/>
<evidence type="ECO:0000313" key="2">
    <source>
        <dbReference type="Proteomes" id="UP000244677"/>
    </source>
</evidence>
<name>A0A2S1LQR9_9FLAO</name>
<accession>A0A2S1LQR9</accession>
<protein>
    <submittedName>
        <fullName evidence="1">Uncharacterized protein</fullName>
    </submittedName>
</protein>
<dbReference type="Proteomes" id="UP000244677">
    <property type="component" value="Chromosome"/>
</dbReference>
<gene>
    <name evidence="1" type="ORF">FK004_12785</name>
</gene>
<evidence type="ECO:0000313" key="1">
    <source>
        <dbReference type="EMBL" id="AWG26038.1"/>
    </source>
</evidence>
<sequence>MYFSKKQPQFKIFYNYKPKKTNFITTKMHFDSTINPKSSCDRIIIQNSNLIPIINVYLYFIHKKPP</sequence>
<dbReference type="EMBL" id="CP020919">
    <property type="protein sequence ID" value="AWG26038.1"/>
    <property type="molecule type" value="Genomic_DNA"/>
</dbReference>
<proteinExistence type="predicted"/>
<keyword evidence="2" id="KW-1185">Reference proteome</keyword>
<organism evidence="1 2">
    <name type="scientific">Flavobacterium kingsejongi</name>
    <dbReference type="NCBI Taxonomy" id="1678728"/>
    <lineage>
        <taxon>Bacteria</taxon>
        <taxon>Pseudomonadati</taxon>
        <taxon>Bacteroidota</taxon>
        <taxon>Flavobacteriia</taxon>
        <taxon>Flavobacteriales</taxon>
        <taxon>Flavobacteriaceae</taxon>
        <taxon>Flavobacterium</taxon>
    </lineage>
</organism>